<comment type="caution">
    <text evidence="2">The sequence shown here is derived from an EMBL/GenBank/DDBJ whole genome shotgun (WGS) entry which is preliminary data.</text>
</comment>
<dbReference type="RefSeq" id="WP_313363153.1">
    <property type="nucleotide sequence ID" value="NZ_CP134945.1"/>
</dbReference>
<feature type="transmembrane region" description="Helical" evidence="1">
    <location>
        <begin position="141"/>
        <end position="165"/>
    </location>
</feature>
<keyword evidence="1" id="KW-1133">Transmembrane helix</keyword>
<gene>
    <name evidence="2" type="ORF">R7W55_03615</name>
</gene>
<proteinExistence type="predicted"/>
<sequence>MKSILLFYKLLFFKPLYIVSNVFLSLSFLISTPLQSAFPEHILILRIFVFGSISLLIFINLSRYIWFISKYKKEALNLSNEKLKEKYPQLLRIEKNLPLYATPVLNYEFWLRTRLPFIASEFNEQDPDYEEKQKFLYKMHLRLYIVESFLVVFLIACLTLSFYFILPRTFSVDPITNNLSYNYNLVFSIVTSIMLYSLGLFTTLWIIQSKTKIIQISKNLLTISVEECKKAYKSTFFRFYLPKKIKTW</sequence>
<feature type="transmembrane region" description="Helical" evidence="1">
    <location>
        <begin position="12"/>
        <end position="31"/>
    </location>
</feature>
<evidence type="ECO:0000256" key="1">
    <source>
        <dbReference type="SAM" id="Phobius"/>
    </source>
</evidence>
<dbReference type="AlphaFoldDB" id="A0AAP6CUK8"/>
<organism evidence="2 3">
    <name type="scientific">Mesomycoplasma ovipneumoniae</name>
    <dbReference type="NCBI Taxonomy" id="29562"/>
    <lineage>
        <taxon>Bacteria</taxon>
        <taxon>Bacillati</taxon>
        <taxon>Mycoplasmatota</taxon>
        <taxon>Mycoplasmoidales</taxon>
        <taxon>Metamycoplasmataceae</taxon>
        <taxon>Mesomycoplasma</taxon>
    </lineage>
</organism>
<name>A0AAP6CUK8_9BACT</name>
<dbReference type="Proteomes" id="UP001287983">
    <property type="component" value="Unassembled WGS sequence"/>
</dbReference>
<feature type="transmembrane region" description="Helical" evidence="1">
    <location>
        <begin position="185"/>
        <end position="207"/>
    </location>
</feature>
<evidence type="ECO:0000313" key="3">
    <source>
        <dbReference type="Proteomes" id="UP001287983"/>
    </source>
</evidence>
<feature type="transmembrane region" description="Helical" evidence="1">
    <location>
        <begin position="43"/>
        <end position="66"/>
    </location>
</feature>
<protein>
    <submittedName>
        <fullName evidence="2">Uncharacterized protein</fullName>
    </submittedName>
</protein>
<dbReference type="EMBL" id="JAWPFQ010000036">
    <property type="protein sequence ID" value="MDW2916702.1"/>
    <property type="molecule type" value="Genomic_DNA"/>
</dbReference>
<keyword evidence="1" id="KW-0472">Membrane</keyword>
<reference evidence="2" key="1">
    <citation type="submission" date="2023-10" db="EMBL/GenBank/DDBJ databases">
        <title>Genome sequences of Myoplasma ovipneumoniae isolated from sheep.</title>
        <authorList>
            <person name="Spergser J."/>
        </authorList>
    </citation>
    <scope>NUCLEOTIDE SEQUENCE</scope>
    <source>
        <strain evidence="2">5474_3</strain>
    </source>
</reference>
<accession>A0AAP6CUK8</accession>
<evidence type="ECO:0000313" key="2">
    <source>
        <dbReference type="EMBL" id="MDW2916702.1"/>
    </source>
</evidence>
<keyword evidence="1" id="KW-0812">Transmembrane</keyword>